<dbReference type="InterPro" id="IPR050585">
    <property type="entry name" value="Xaa-Pro_dipeptidyl-ppase/CocE"/>
</dbReference>
<dbReference type="Gene3D" id="2.60.120.260">
    <property type="entry name" value="Galactose-binding domain-like"/>
    <property type="match status" value="1"/>
</dbReference>
<keyword evidence="1 3" id="KW-0378">Hydrolase</keyword>
<evidence type="ECO:0000313" key="4">
    <source>
        <dbReference type="Proteomes" id="UP001189663"/>
    </source>
</evidence>
<dbReference type="SUPFAM" id="SSF49785">
    <property type="entry name" value="Galactose-binding domain-like"/>
    <property type="match status" value="1"/>
</dbReference>
<dbReference type="SUPFAM" id="SSF53474">
    <property type="entry name" value="alpha/beta-Hydrolases"/>
    <property type="match status" value="1"/>
</dbReference>
<dbReference type="RefSeq" id="WP_316684817.1">
    <property type="nucleotide sequence ID" value="NZ_CATZAT010000018.1"/>
</dbReference>
<dbReference type="InterPro" id="IPR029058">
    <property type="entry name" value="AB_hydrolase_fold"/>
</dbReference>
<reference evidence="3 4" key="1">
    <citation type="submission" date="2023-07" db="EMBL/GenBank/DDBJ databases">
        <authorList>
            <person name="Peeters C."/>
        </authorList>
    </citation>
    <scope>NUCLEOTIDE SEQUENCE [LARGE SCALE GENOMIC DNA]</scope>
    <source>
        <strain evidence="3 4">LMG 18096</strain>
    </source>
</reference>
<feature type="domain" description="Xaa-Pro dipeptidyl-peptidase C-terminal" evidence="2">
    <location>
        <begin position="343"/>
        <end position="624"/>
    </location>
</feature>
<dbReference type="AlphaFoldDB" id="A0ABC8QII6"/>
<dbReference type="PANTHER" id="PTHR43056:SF10">
    <property type="entry name" value="COCE_NOND FAMILY, PUTATIVE (AFU_ORTHOLOGUE AFUA_7G00600)-RELATED"/>
    <property type="match status" value="1"/>
</dbReference>
<dbReference type="Pfam" id="PF08530">
    <property type="entry name" value="PepX_C"/>
    <property type="match status" value="1"/>
</dbReference>
<dbReference type="Proteomes" id="UP001189663">
    <property type="component" value="Unassembled WGS sequence"/>
</dbReference>
<accession>A0ABC8QII6</accession>
<keyword evidence="4" id="KW-1185">Reference proteome</keyword>
<dbReference type="GO" id="GO:0016787">
    <property type="term" value="F:hydrolase activity"/>
    <property type="evidence" value="ECO:0007669"/>
    <property type="project" value="UniProtKB-KW"/>
</dbReference>
<dbReference type="Gene3D" id="3.40.50.1820">
    <property type="entry name" value="alpha/beta hydrolase"/>
    <property type="match status" value="1"/>
</dbReference>
<comment type="caution">
    <text evidence="3">The sequence shown here is derived from an EMBL/GenBank/DDBJ whole genome shotgun (WGS) entry which is preliminary data.</text>
</comment>
<evidence type="ECO:0000259" key="2">
    <source>
        <dbReference type="SMART" id="SM00939"/>
    </source>
</evidence>
<dbReference type="PANTHER" id="PTHR43056">
    <property type="entry name" value="PEPTIDASE S9 PROLYL OLIGOPEPTIDASE"/>
    <property type="match status" value="1"/>
</dbReference>
<evidence type="ECO:0000313" key="3">
    <source>
        <dbReference type="EMBL" id="CAJ0806283.1"/>
    </source>
</evidence>
<organism evidence="3 4">
    <name type="scientific">Ralstonia holmesii</name>
    <dbReference type="NCBI Taxonomy" id="3058602"/>
    <lineage>
        <taxon>Bacteria</taxon>
        <taxon>Pseudomonadati</taxon>
        <taxon>Pseudomonadota</taxon>
        <taxon>Betaproteobacteria</taxon>
        <taxon>Burkholderiales</taxon>
        <taxon>Burkholderiaceae</taxon>
        <taxon>Ralstonia</taxon>
    </lineage>
</organism>
<dbReference type="InterPro" id="IPR000383">
    <property type="entry name" value="Xaa-Pro-like_dom"/>
</dbReference>
<dbReference type="InterPro" id="IPR013736">
    <property type="entry name" value="Xaa-Pro_dipept_C"/>
</dbReference>
<name>A0ABC8QII6_9RALS</name>
<dbReference type="Gene3D" id="1.10.3020.10">
    <property type="entry name" value="alpha-amino acid ester hydrolase ( Helical cap domain)"/>
    <property type="match status" value="1"/>
</dbReference>
<dbReference type="NCBIfam" id="TIGR00976">
    <property type="entry name" value="CocE_NonD"/>
    <property type="match status" value="1"/>
</dbReference>
<gene>
    <name evidence="3" type="primary">cocE_2</name>
    <name evidence="3" type="ORF">LMG18096_04770</name>
</gene>
<proteinExistence type="predicted"/>
<dbReference type="InterPro" id="IPR005674">
    <property type="entry name" value="CocE/Ser_esterase"/>
</dbReference>
<evidence type="ECO:0000256" key="1">
    <source>
        <dbReference type="ARBA" id="ARBA00022801"/>
    </source>
</evidence>
<dbReference type="EC" id="3.1.1.84" evidence="3"/>
<sequence length="647" mass="71034">MKEPSISGACTAAWEATPTLGNVMVAMRDGVRLATDVYLPDGYHIGTDAPLPIILERTPYGKREVSRSEVHHGRPPANRADIARYFAARGYAVVMQDCRGRYDSEGVFTKYISEGEDGFDAMAWMTQQPWSNGKIGTMGLSYAAHTQLAAACLNPPGLACMVIDSGGFSNGYHCGIRQGGAFELKQATWAFNRAHTSGPALRNPVVASALDAQDLREWFGRMPWRPGHSPLAAVPEYEAYLFEQWTKDAFDDYWKQSGIYAQGYYDTMTRVPTVMMSSWYDAYVRSTLDNFAALSDTPAAPAYLIMGPWLHGDRNTPFSGDVDFGPSAVIEGQIDSDWLAFRARWFDRWLKPQSPATTVDVAAPVARIFLMGGSSGRRNAQGRMQHGGRWIESPQWPLPQTQRTPYYCHADGTLSTERPAETGAAIAYAFDPSNPVPTIGGALTSGAPVFEGGAFDQRETARFFGADDTGIPLAARPDVLVFQTPVLEEDVAVIGPIEVKLWVASDAPDTDFTAKLIDVCPLNDDYPQGYAMNITDGIFRCRFHRSWSEPEMLERHRVFSITIEPFATANLFKRGHRIRLDISSSNFPHFDVNPNSGEPPALARAPRIALNTVHVGADFASHVVLPIVPNASLVSLRPPPTTQAATN</sequence>
<protein>
    <submittedName>
        <fullName evidence="3">Cocaine esterase</fullName>
        <ecNumber evidence="3">3.1.1.84</ecNumber>
    </submittedName>
</protein>
<dbReference type="Pfam" id="PF02129">
    <property type="entry name" value="Peptidase_S15"/>
    <property type="match status" value="1"/>
</dbReference>
<dbReference type="SMART" id="SM00939">
    <property type="entry name" value="PepX_C"/>
    <property type="match status" value="1"/>
</dbReference>
<dbReference type="EMBL" id="CATZAT010000018">
    <property type="protein sequence ID" value="CAJ0806283.1"/>
    <property type="molecule type" value="Genomic_DNA"/>
</dbReference>
<dbReference type="InterPro" id="IPR008979">
    <property type="entry name" value="Galactose-bd-like_sf"/>
</dbReference>